<comment type="caution">
    <text evidence="1">The sequence shown here is derived from an EMBL/GenBank/DDBJ whole genome shotgun (WGS) entry which is preliminary data.</text>
</comment>
<dbReference type="SUPFAM" id="SSF54593">
    <property type="entry name" value="Glyoxalase/Bleomycin resistance protein/Dihydroxybiphenyl dioxygenase"/>
    <property type="match status" value="1"/>
</dbReference>
<accession>A0A937W1F3</accession>
<gene>
    <name evidence="1" type="ORF">FJZ47_13830</name>
</gene>
<dbReference type="Gene3D" id="3.10.180.10">
    <property type="entry name" value="2,3-Dihydroxybiphenyl 1,2-Dioxygenase, domain 1"/>
    <property type="match status" value="1"/>
</dbReference>
<evidence type="ECO:0000313" key="1">
    <source>
        <dbReference type="EMBL" id="MBM3224867.1"/>
    </source>
</evidence>
<dbReference type="AlphaFoldDB" id="A0A937W1F3"/>
<proteinExistence type="predicted"/>
<name>A0A937W1F3_UNCTE</name>
<sequence length="35" mass="3886">GAKTLMPPTDIPNVGRFYTFQDPQGAVISVITYRM</sequence>
<dbReference type="Proteomes" id="UP000712673">
    <property type="component" value="Unassembled WGS sequence"/>
</dbReference>
<evidence type="ECO:0000313" key="2">
    <source>
        <dbReference type="Proteomes" id="UP000712673"/>
    </source>
</evidence>
<feature type="non-terminal residue" evidence="1">
    <location>
        <position position="1"/>
    </location>
</feature>
<dbReference type="EMBL" id="VGLS01000425">
    <property type="protein sequence ID" value="MBM3224867.1"/>
    <property type="molecule type" value="Genomic_DNA"/>
</dbReference>
<reference evidence="1" key="1">
    <citation type="submission" date="2019-03" db="EMBL/GenBank/DDBJ databases">
        <title>Lake Tanganyika Metagenome-Assembled Genomes (MAGs).</title>
        <authorList>
            <person name="Tran P."/>
        </authorList>
    </citation>
    <scope>NUCLEOTIDE SEQUENCE</scope>
    <source>
        <strain evidence="1">K_DeepCast_65m_m2_066</strain>
    </source>
</reference>
<dbReference type="InterPro" id="IPR029068">
    <property type="entry name" value="Glyas_Bleomycin-R_OHBP_Dase"/>
</dbReference>
<protein>
    <submittedName>
        <fullName evidence="1">VOC family protein</fullName>
    </submittedName>
</protein>
<organism evidence="1 2">
    <name type="scientific">Tectimicrobiota bacterium</name>
    <dbReference type="NCBI Taxonomy" id="2528274"/>
    <lineage>
        <taxon>Bacteria</taxon>
        <taxon>Pseudomonadati</taxon>
        <taxon>Nitrospinota/Tectimicrobiota group</taxon>
        <taxon>Candidatus Tectimicrobiota</taxon>
    </lineage>
</organism>